<evidence type="ECO:0000313" key="3">
    <source>
        <dbReference type="Proteomes" id="UP000002729"/>
    </source>
</evidence>
<evidence type="ECO:0000256" key="1">
    <source>
        <dbReference type="SAM" id="SignalP"/>
    </source>
</evidence>
<feature type="chain" id="PRO_5003264554" description="SGNH hydrolase-type esterase domain-containing protein" evidence="1">
    <location>
        <begin position="24"/>
        <end position="582"/>
    </location>
</feature>
<keyword evidence="3" id="KW-1185">Reference proteome</keyword>
<dbReference type="eggNOG" id="ENOG502T00I">
    <property type="taxonomic scope" value="Eukaryota"/>
</dbReference>
<accession>F0YDN1</accession>
<protein>
    <recommendedName>
        <fullName evidence="4">SGNH hydrolase-type esterase domain-containing protein</fullName>
    </recommendedName>
</protein>
<evidence type="ECO:0000313" key="2">
    <source>
        <dbReference type="EMBL" id="EGB06765.1"/>
    </source>
</evidence>
<proteinExistence type="predicted"/>
<gene>
    <name evidence="2" type="ORF">AURANDRAFT_65450</name>
</gene>
<dbReference type="GeneID" id="20225338"/>
<organism evidence="3">
    <name type="scientific">Aureococcus anophagefferens</name>
    <name type="common">Harmful bloom alga</name>
    <dbReference type="NCBI Taxonomy" id="44056"/>
    <lineage>
        <taxon>Eukaryota</taxon>
        <taxon>Sar</taxon>
        <taxon>Stramenopiles</taxon>
        <taxon>Ochrophyta</taxon>
        <taxon>Pelagophyceae</taxon>
        <taxon>Pelagomonadales</taxon>
        <taxon>Pelagomonadaceae</taxon>
        <taxon>Aureococcus</taxon>
    </lineage>
</organism>
<feature type="signal peptide" evidence="1">
    <location>
        <begin position="1"/>
        <end position="23"/>
    </location>
</feature>
<sequence length="582" mass="63690">MVPPRRRARRLAVLFAATAAALPRTCEVSIGEDYLLGEPAALKCGLPVSRSYLLSKYGLALVAEAPASPEAGRPLTITVKGCDVKEAVDAYPWFDSYTTNGTRDLRWCDPSALEIWVRAYGPSIEVADVVPSAETCAWTATFRRGLLPGAYAVDVLNTWLRGDEEPKTPHYDAVKVQRGRGWRGEQFDWQNAAGGDLKRGSPFMLCGDRCMLYDECAFWTQRKPGKPPQCTFYKSVKGTDKNDGGESGSRKDERVVKHLGGLTNARGAWPARLRSNACRGQARALGSPLALEVVGAAPATPTAPCASGAAPGRWVRGPCDGECERLKGLERRRDRTKKSDADWDFEYAWRPHDCAYERYAPDDVKACLERRGVDVVFLSGDSVIQGCTPAFYEKLGGAPNAPPDKVAADAGVKVMSLSMTMSNDGKALKNLLRVLSAHVGDGKLGVVLSNFGVQHVQWSKTVADAKRTLRPFTRAAFDRLHCDKPKIRTHLVQFGGVAVHGFREPYVTYNRSRVFSDVLRAHLEPLQWDFVDAWLPTASRPEGAQDGMHYRPPTCAALMDVFLHGLCREGADAMEVSGCAAN</sequence>
<dbReference type="EMBL" id="GL833133">
    <property type="protein sequence ID" value="EGB06765.1"/>
    <property type="molecule type" value="Genomic_DNA"/>
</dbReference>
<dbReference type="RefSeq" id="XP_009038513.1">
    <property type="nucleotide sequence ID" value="XM_009040265.1"/>
</dbReference>
<dbReference type="AlphaFoldDB" id="F0YDN1"/>
<dbReference type="Proteomes" id="UP000002729">
    <property type="component" value="Unassembled WGS sequence"/>
</dbReference>
<dbReference type="KEGG" id="aaf:AURANDRAFT_65450"/>
<name>F0YDN1_AURAN</name>
<dbReference type="InParanoid" id="F0YDN1"/>
<keyword evidence="1" id="KW-0732">Signal</keyword>
<evidence type="ECO:0008006" key="4">
    <source>
        <dbReference type="Google" id="ProtNLM"/>
    </source>
</evidence>
<reference evidence="2 3" key="1">
    <citation type="journal article" date="2011" name="Proc. Natl. Acad. Sci. U.S.A.">
        <title>Niche of harmful alga Aureococcus anophagefferens revealed through ecogenomics.</title>
        <authorList>
            <person name="Gobler C.J."/>
            <person name="Berry D.L."/>
            <person name="Dyhrman S.T."/>
            <person name="Wilhelm S.W."/>
            <person name="Salamov A."/>
            <person name="Lobanov A.V."/>
            <person name="Zhang Y."/>
            <person name="Collier J.L."/>
            <person name="Wurch L.L."/>
            <person name="Kustka A.B."/>
            <person name="Dill B.D."/>
            <person name="Shah M."/>
            <person name="VerBerkmoes N.C."/>
            <person name="Kuo A."/>
            <person name="Terry A."/>
            <person name="Pangilinan J."/>
            <person name="Lindquist E.A."/>
            <person name="Lucas S."/>
            <person name="Paulsen I.T."/>
            <person name="Hattenrath-Lehmann T.K."/>
            <person name="Talmage S.C."/>
            <person name="Walker E.A."/>
            <person name="Koch F."/>
            <person name="Burson A.M."/>
            <person name="Marcoval M.A."/>
            <person name="Tang Y.Z."/>
            <person name="Lecleir G.R."/>
            <person name="Coyne K.J."/>
            <person name="Berg G.M."/>
            <person name="Bertrand E.M."/>
            <person name="Saito M.A."/>
            <person name="Gladyshev V.N."/>
            <person name="Grigoriev I.V."/>
        </authorList>
    </citation>
    <scope>NUCLEOTIDE SEQUENCE [LARGE SCALE GENOMIC DNA]</scope>
    <source>
        <strain evidence="3">CCMP 1984</strain>
    </source>
</reference>